<name>S7VGT8_9BACT</name>
<dbReference type="Proteomes" id="UP000014974">
    <property type="component" value="Unassembled WGS sequence"/>
</dbReference>
<feature type="chain" id="PRO_5004545397" evidence="1">
    <location>
        <begin position="21"/>
        <end position="218"/>
    </location>
</feature>
<feature type="signal peptide" evidence="1">
    <location>
        <begin position="1"/>
        <end position="20"/>
    </location>
</feature>
<dbReference type="RefSeq" id="WP_020890550.1">
    <property type="nucleotide sequence ID" value="NZ_ATNM01000071.1"/>
</dbReference>
<accession>S7VGT8</accession>
<proteinExistence type="predicted"/>
<evidence type="ECO:0000256" key="1">
    <source>
        <dbReference type="SAM" id="SignalP"/>
    </source>
</evidence>
<sequence length="218" mass="25427">MKKSINIIALLLLLSGISLAQEFPSQVWHPGKVFLTSGQMYEGKLKYDLDANVVLVQGNTVETFSSASITYFEIFDEVYGGIRTFYSLPYALNSDYKTPIFFELLTEGEDITLLCREFIATDNRGFNSYGMRSMYMNPMWGMPMGMGRGFNRLDFNFYFLQDQKIFKYNQKKNVLLKDVMEDRSSEMKLYMRKNKLHHDKRGDLLRITAYYNQLKSNS</sequence>
<reference evidence="2 3" key="1">
    <citation type="journal article" date="2013" name="Genome Announc.">
        <title>Draft Genome Sequence of Cyclobacterium qasimii Strain M12-11BT, Isolated from Arctic Marine Sediment.</title>
        <authorList>
            <person name="Shivaji S."/>
            <person name="Ara S."/>
            <person name="Singh A."/>
            <person name="Kumar Pinnaka A."/>
        </authorList>
    </citation>
    <scope>NUCLEOTIDE SEQUENCE [LARGE SCALE GENOMIC DNA]</scope>
    <source>
        <strain evidence="2 3">M12-11B</strain>
    </source>
</reference>
<gene>
    <name evidence="2" type="ORF">ADICYQ_1701</name>
</gene>
<keyword evidence="1" id="KW-0732">Signal</keyword>
<protein>
    <submittedName>
        <fullName evidence="2">Uncharacterized protein</fullName>
    </submittedName>
</protein>
<dbReference type="eggNOG" id="ENOG5032T43">
    <property type="taxonomic scope" value="Bacteria"/>
</dbReference>
<evidence type="ECO:0000313" key="2">
    <source>
        <dbReference type="EMBL" id="EPR69201.1"/>
    </source>
</evidence>
<dbReference type="PATRIC" id="fig|641524.5.peg.1686"/>
<dbReference type="STRING" id="641524.ADICYQ_1701"/>
<dbReference type="AlphaFoldDB" id="S7VGT8"/>
<dbReference type="EMBL" id="ATNM01000071">
    <property type="protein sequence ID" value="EPR69201.1"/>
    <property type="molecule type" value="Genomic_DNA"/>
</dbReference>
<comment type="caution">
    <text evidence="2">The sequence shown here is derived from an EMBL/GenBank/DDBJ whole genome shotgun (WGS) entry which is preliminary data.</text>
</comment>
<dbReference type="OrthoDB" id="979024at2"/>
<evidence type="ECO:0000313" key="3">
    <source>
        <dbReference type="Proteomes" id="UP000014974"/>
    </source>
</evidence>
<organism evidence="2 3">
    <name type="scientific">Cyclobacterium qasimii M12-11B</name>
    <dbReference type="NCBI Taxonomy" id="641524"/>
    <lineage>
        <taxon>Bacteria</taxon>
        <taxon>Pseudomonadati</taxon>
        <taxon>Bacteroidota</taxon>
        <taxon>Cytophagia</taxon>
        <taxon>Cytophagales</taxon>
        <taxon>Cyclobacteriaceae</taxon>
        <taxon>Cyclobacterium</taxon>
    </lineage>
</organism>